<evidence type="ECO:0000313" key="1">
    <source>
        <dbReference type="EMBL" id="QNM13202.1"/>
    </source>
</evidence>
<protein>
    <recommendedName>
        <fullName evidence="3">HEAT repeat domain-containing protein</fullName>
    </recommendedName>
</protein>
<keyword evidence="2" id="KW-1185">Reference proteome</keyword>
<dbReference type="AlphaFoldDB" id="A0A7G9GQX0"/>
<dbReference type="EMBL" id="CP060636">
    <property type="protein sequence ID" value="QNM13202.1"/>
    <property type="molecule type" value="Genomic_DNA"/>
</dbReference>
<evidence type="ECO:0000313" key="2">
    <source>
        <dbReference type="Proteomes" id="UP000515856"/>
    </source>
</evidence>
<organism evidence="1 2">
    <name type="scientific">[Eubacterium] hominis</name>
    <dbReference type="NCBI Taxonomy" id="2764325"/>
    <lineage>
        <taxon>Bacteria</taxon>
        <taxon>Bacillati</taxon>
        <taxon>Bacillota</taxon>
        <taxon>Erysipelotrichia</taxon>
        <taxon>Erysipelotrichales</taxon>
        <taxon>Erysipelotrichaceae</taxon>
        <taxon>Amedibacillus</taxon>
    </lineage>
</organism>
<sequence length="638" mass="74370">MLKQILLELQTRLQTGLIAGSNILLSDERLSTILQKVDTLAAKSPVFQKLSALCKAIFEDQEHLESNILEALAFLDALLITQADWKYEEETQSISILTEKAYTNIKYSQLKPLIQALSTTGSGRYDIVHSTWIRHPELFQDYRLLPYVIQDLGDTYAELADLNEEILKYCGKKIVPLLKDGFDPAGKKEMLRRIKLIVQLGGKEENAFYLKMYPLAQPAIQKEIVMGLSCDDNNRDYLMHIADSEKGKLKEAALHALSRIRDDAVDEYLLTKTKKNKKFLNYALYSNHEEIIQSLCITVKEQLEFLMKNPQLTTYDEEDALEELLSLLAYKTGDTIMDLLTWIMDHDQPLWEIRDSHKHLYKITRNFENIHPINFMHPIVTPLKISEYVMETLFHTYLKYRSEDIISMIEALYKQYPLIATPVYARMLFLEDYAHAYDRLTQCIDVKKARELYADIWKYVVYDEDKKQYVFKVKLLSDALKQDTIEILLGDTLDMRWIELLLDKKTVTKGIFKKNEEIVYGRELPLCSRIMVQLANLDDMELKDIILPYFEKNKHTICHIYIKKLYGLPIANDLTTYLKGAKCNQYEIVAITESFCTEEEAFHVFHALLSHLKSKNANNREYYYIESAIHGIEESEEY</sequence>
<accession>A0A7G9GQX0</accession>
<name>A0A7G9GQX0_9FIRM</name>
<dbReference type="KEGG" id="ehn:H9Q80_04415"/>
<evidence type="ECO:0008006" key="3">
    <source>
        <dbReference type="Google" id="ProtNLM"/>
    </source>
</evidence>
<reference evidence="1 2" key="1">
    <citation type="submission" date="2020-08" db="EMBL/GenBank/DDBJ databases">
        <authorList>
            <person name="Liu C."/>
            <person name="Sun Q."/>
        </authorList>
    </citation>
    <scope>NUCLEOTIDE SEQUENCE [LARGE SCALE GENOMIC DNA]</scope>
    <source>
        <strain evidence="1 2">NSJ-61</strain>
    </source>
</reference>
<gene>
    <name evidence="1" type="ORF">H9Q80_04415</name>
</gene>
<dbReference type="RefSeq" id="WP_117455043.1">
    <property type="nucleotide sequence ID" value="NZ_CP060636.1"/>
</dbReference>
<proteinExistence type="predicted"/>
<dbReference type="Proteomes" id="UP000515856">
    <property type="component" value="Chromosome"/>
</dbReference>